<gene>
    <name evidence="7" type="ORF">SEMRO_42_G025660.1</name>
</gene>
<evidence type="ECO:0000313" key="8">
    <source>
        <dbReference type="Proteomes" id="UP001153069"/>
    </source>
</evidence>
<dbReference type="GO" id="GO:0005615">
    <property type="term" value="C:extracellular space"/>
    <property type="evidence" value="ECO:0007669"/>
    <property type="project" value="TreeGrafter"/>
</dbReference>
<evidence type="ECO:0000313" key="7">
    <source>
        <dbReference type="EMBL" id="CAB9498639.1"/>
    </source>
</evidence>
<feature type="region of interest" description="Disordered" evidence="4">
    <location>
        <begin position="616"/>
        <end position="660"/>
    </location>
</feature>
<reference evidence="7" key="1">
    <citation type="submission" date="2020-06" db="EMBL/GenBank/DDBJ databases">
        <authorList>
            <consortium name="Plant Systems Biology data submission"/>
        </authorList>
    </citation>
    <scope>NUCLEOTIDE SEQUENCE</scope>
    <source>
        <strain evidence="7">D6</strain>
    </source>
</reference>
<feature type="signal peptide" evidence="5">
    <location>
        <begin position="1"/>
        <end position="21"/>
    </location>
</feature>
<proteinExistence type="inferred from homology"/>
<dbReference type="SMART" id="SM00631">
    <property type="entry name" value="Zn_pept"/>
    <property type="match status" value="1"/>
</dbReference>
<evidence type="ECO:0000256" key="5">
    <source>
        <dbReference type="SAM" id="SignalP"/>
    </source>
</evidence>
<dbReference type="Gene3D" id="3.40.630.10">
    <property type="entry name" value="Zn peptidases"/>
    <property type="match status" value="1"/>
</dbReference>
<dbReference type="GO" id="GO:0008270">
    <property type="term" value="F:zinc ion binding"/>
    <property type="evidence" value="ECO:0007669"/>
    <property type="project" value="InterPro"/>
</dbReference>
<dbReference type="PANTHER" id="PTHR11705:SF145">
    <property type="entry name" value="PEPTIDASE M14 CARBOXYPEPTIDASE A DOMAIN-CONTAINING PROTEIN"/>
    <property type="match status" value="1"/>
</dbReference>
<dbReference type="Pfam" id="PF00246">
    <property type="entry name" value="Peptidase_M14"/>
    <property type="match status" value="1"/>
</dbReference>
<dbReference type="InterPro" id="IPR000834">
    <property type="entry name" value="Peptidase_M14"/>
</dbReference>
<feature type="chain" id="PRO_5040267345" evidence="5">
    <location>
        <begin position="22"/>
        <end position="660"/>
    </location>
</feature>
<evidence type="ECO:0000256" key="1">
    <source>
        <dbReference type="ARBA" id="ARBA00001947"/>
    </source>
</evidence>
<dbReference type="GO" id="GO:0004181">
    <property type="term" value="F:metallocarboxypeptidase activity"/>
    <property type="evidence" value="ECO:0007669"/>
    <property type="project" value="InterPro"/>
</dbReference>
<protein>
    <submittedName>
        <fullName evidence="7">Zn_pept</fullName>
    </submittedName>
</protein>
<organism evidence="7 8">
    <name type="scientific">Seminavis robusta</name>
    <dbReference type="NCBI Taxonomy" id="568900"/>
    <lineage>
        <taxon>Eukaryota</taxon>
        <taxon>Sar</taxon>
        <taxon>Stramenopiles</taxon>
        <taxon>Ochrophyta</taxon>
        <taxon>Bacillariophyta</taxon>
        <taxon>Bacillariophyceae</taxon>
        <taxon>Bacillariophycidae</taxon>
        <taxon>Naviculales</taxon>
        <taxon>Naviculaceae</taxon>
        <taxon>Seminavis</taxon>
    </lineage>
</organism>
<dbReference type="PANTHER" id="PTHR11705">
    <property type="entry name" value="PROTEASE FAMILY M14 CARBOXYPEPTIDASE A,B"/>
    <property type="match status" value="1"/>
</dbReference>
<dbReference type="OrthoDB" id="3626597at2759"/>
<sequence>MRFPSFSLFLALGLAAQFTEACEDLVEVSQEDLQSLLPRSLDWNDTKSVQEFVVSDGSYVTPAETTDFQETATYQEVTDFFSRLAQESDAVQVQSILTMPNGEELWLVTVSGEQRFSPDDMQNPTILATAGIHAGESSGVNAGMMFVRNLVFNEEYKELLNSVNFLFVPVFNIQGYLRQSPQGRINQHGPNTSGRRANGNWKNLNRDFSKLDTEEVRAVVGIMRDYDLSFYTDLHSTDGMSYQPDVTWCDNGDAGLSNEIHGWLRGEMQPALEAFVESYDHFPAVCYSANDKMDPTKGFYPYFSDGPSYSTNYADHRQIPSYLLEMHSLKPNKQRVLGAHAFLLGLTKIISEKADSLRVAVEADRAARADPVPVAWGYDSPAPQVDWPIFEYEVVKNPVLGIDQIVWSDVPMTITVEQSTRSTPVNSPKRPYAYVVPAVWEDVIEVLDMHGVQMEVFTEETVWEVTNYRTEDASLKRLREGRPEISGVGIPENCTRVYRKNDVLIKTDQPLGTLAVALLEPAGEGSLFVWGFFSSMLTSHEYPENYIMIPLAEKMLEESEELRAEWENYKEENPSYVNETETTLDWFFRRSAYYDAEAYMYPVGVIYEEPAEAFDLEEFDSSNDDADDNDEEEQEGETSVVGRSQWWPLGSDGGLRRRKN</sequence>
<dbReference type="GO" id="GO:0006508">
    <property type="term" value="P:proteolysis"/>
    <property type="evidence" value="ECO:0007669"/>
    <property type="project" value="InterPro"/>
</dbReference>
<evidence type="ECO:0000259" key="6">
    <source>
        <dbReference type="PROSITE" id="PS52035"/>
    </source>
</evidence>
<dbReference type="AlphaFoldDB" id="A0A9N8D9K9"/>
<evidence type="ECO:0000256" key="3">
    <source>
        <dbReference type="PROSITE-ProRule" id="PRU01379"/>
    </source>
</evidence>
<dbReference type="EMBL" id="CAICTM010000042">
    <property type="protein sequence ID" value="CAB9498639.1"/>
    <property type="molecule type" value="Genomic_DNA"/>
</dbReference>
<feature type="domain" description="Peptidase M14" evidence="6">
    <location>
        <begin position="70"/>
        <end position="347"/>
    </location>
</feature>
<accession>A0A9N8D9K9</accession>
<keyword evidence="5" id="KW-0732">Signal</keyword>
<dbReference type="SUPFAM" id="SSF53187">
    <property type="entry name" value="Zn-dependent exopeptidases"/>
    <property type="match status" value="1"/>
</dbReference>
<feature type="compositionally biased region" description="Acidic residues" evidence="4">
    <location>
        <begin position="616"/>
        <end position="636"/>
    </location>
</feature>
<dbReference type="PROSITE" id="PS52035">
    <property type="entry name" value="PEPTIDASE_M14"/>
    <property type="match status" value="1"/>
</dbReference>
<feature type="active site" description="Proton donor/acceptor" evidence="3">
    <location>
        <position position="325"/>
    </location>
</feature>
<comment type="cofactor">
    <cofactor evidence="1">
        <name>Zn(2+)</name>
        <dbReference type="ChEBI" id="CHEBI:29105"/>
    </cofactor>
</comment>
<dbReference type="Proteomes" id="UP001153069">
    <property type="component" value="Unassembled WGS sequence"/>
</dbReference>
<evidence type="ECO:0000256" key="2">
    <source>
        <dbReference type="ARBA" id="ARBA00005988"/>
    </source>
</evidence>
<comment type="similarity">
    <text evidence="2 3">Belongs to the peptidase M14 family.</text>
</comment>
<name>A0A9N8D9K9_9STRA</name>
<evidence type="ECO:0000256" key="4">
    <source>
        <dbReference type="SAM" id="MobiDB-lite"/>
    </source>
</evidence>
<keyword evidence="8" id="KW-1185">Reference proteome</keyword>
<comment type="caution">
    <text evidence="7">The sequence shown here is derived from an EMBL/GenBank/DDBJ whole genome shotgun (WGS) entry which is preliminary data.</text>
</comment>